<dbReference type="AlphaFoldDB" id="A0A1N6HDZ9"/>
<protein>
    <recommendedName>
        <fullName evidence="2">DUF6249 domain-containing protein</fullName>
    </recommendedName>
</protein>
<dbReference type="Pfam" id="PF19762">
    <property type="entry name" value="DUF6249"/>
    <property type="match status" value="1"/>
</dbReference>
<keyword evidence="1" id="KW-0472">Membrane</keyword>
<name>A0A1N6HDZ9_9BACT</name>
<evidence type="ECO:0000313" key="4">
    <source>
        <dbReference type="Proteomes" id="UP000185221"/>
    </source>
</evidence>
<proteinExistence type="predicted"/>
<accession>A0A1N6HDZ9</accession>
<keyword evidence="1" id="KW-1133">Transmembrane helix</keyword>
<evidence type="ECO:0000313" key="3">
    <source>
        <dbReference type="EMBL" id="SIO18012.1"/>
    </source>
</evidence>
<dbReference type="EMBL" id="FSRC01000003">
    <property type="protein sequence ID" value="SIO18012.1"/>
    <property type="molecule type" value="Genomic_DNA"/>
</dbReference>
<evidence type="ECO:0000259" key="2">
    <source>
        <dbReference type="Pfam" id="PF19762"/>
    </source>
</evidence>
<feature type="domain" description="DUF6249" evidence="2">
    <location>
        <begin position="8"/>
        <end position="107"/>
    </location>
</feature>
<dbReference type="OrthoDB" id="679295at2"/>
<dbReference type="STRING" id="226505.SAMN05444394_3771"/>
<feature type="transmembrane region" description="Helical" evidence="1">
    <location>
        <begin position="6"/>
        <end position="24"/>
    </location>
</feature>
<organism evidence="3 4">
    <name type="scientific">Algoriphagus halophilus</name>
    <dbReference type="NCBI Taxonomy" id="226505"/>
    <lineage>
        <taxon>Bacteria</taxon>
        <taxon>Pseudomonadati</taxon>
        <taxon>Bacteroidota</taxon>
        <taxon>Cytophagia</taxon>
        <taxon>Cytophagales</taxon>
        <taxon>Cyclobacteriaceae</taxon>
        <taxon>Algoriphagus</taxon>
    </lineage>
</organism>
<dbReference type="Proteomes" id="UP000185221">
    <property type="component" value="Unassembled WGS sequence"/>
</dbReference>
<feature type="transmembrane region" description="Helical" evidence="1">
    <location>
        <begin position="86"/>
        <end position="105"/>
    </location>
</feature>
<reference evidence="4" key="1">
    <citation type="submission" date="2016-11" db="EMBL/GenBank/DDBJ databases">
        <authorList>
            <person name="Varghese N."/>
            <person name="Submissions S."/>
        </authorList>
    </citation>
    <scope>NUCLEOTIDE SEQUENCE [LARGE SCALE GENOMIC DNA]</scope>
    <source>
        <strain evidence="4">DSM 15292</strain>
    </source>
</reference>
<keyword evidence="1" id="KW-0812">Transmembrane</keyword>
<gene>
    <name evidence="3" type="ORF">SAMN05444394_3771</name>
</gene>
<keyword evidence="4" id="KW-1185">Reference proteome</keyword>
<feature type="transmembrane region" description="Helical" evidence="1">
    <location>
        <begin position="55"/>
        <end position="74"/>
    </location>
</feature>
<dbReference type="RefSeq" id="WP_074226530.1">
    <property type="nucleotide sequence ID" value="NZ_CP146486.1"/>
</dbReference>
<evidence type="ECO:0000256" key="1">
    <source>
        <dbReference type="SAM" id="Phobius"/>
    </source>
</evidence>
<dbReference type="InterPro" id="IPR046216">
    <property type="entry name" value="DUF6249"/>
</dbReference>
<sequence>MDATTVLVNLIIFSSLFGIIYVYLTSRNKERLALIEKGADASVFNSGRKFSFSEGILNIALLAIGIGVGVLIGASLEQGGMDSDVSYPACIFIFGGLGLLVSFFINRKLAKQEN</sequence>